<name>A0AA35SF00_GEOBA</name>
<sequence length="360" mass="39627">MTTAQRPEGPIDAEARPISPATQGDDGEQDVRLRPARLEDFVGQPQVRENLSIAMQAARIRGEALDHVVIYGPPGLGKTTLANIIAHEMGSTIKVTSGPAIERASDIASILTGLQPNDILFIDEIHRLNRAVEEVMYSAMEDFFLSWVVGKGLSARSINLRINPFTLVGATTRYSLIGAPLRTRFGSVFRLDYYSDADMETVVNRSARIMDIDSEGEGLREVAIRSRGTPRIANRLLRRARDYALVRADNRVTGPVARESLDRLGVDARGLDETDHRLLTNIIEKFAGGPVGLDTLVRFPQRGRQHGHGSPGAFLAPTGLSGAHPPWPRRHPPRLRIPRLAVGRYRRGPQPTGPSVRRLT</sequence>
<dbReference type="InterPro" id="IPR041445">
    <property type="entry name" value="AAA_lid_4"/>
</dbReference>
<keyword evidence="2" id="KW-0067">ATP-binding</keyword>
<evidence type="ECO:0000313" key="5">
    <source>
        <dbReference type="EMBL" id="CAI8028219.1"/>
    </source>
</evidence>
<keyword evidence="6" id="KW-1185">Reference proteome</keyword>
<protein>
    <submittedName>
        <fullName evidence="5">Holliday junction ATP-dependent DNA helicase RuvB</fullName>
    </submittedName>
</protein>
<dbReference type="NCBIfam" id="TIGR00635">
    <property type="entry name" value="ruvB"/>
    <property type="match status" value="1"/>
</dbReference>
<evidence type="ECO:0000256" key="3">
    <source>
        <dbReference type="SAM" id="MobiDB-lite"/>
    </source>
</evidence>
<feature type="region of interest" description="Disordered" evidence="3">
    <location>
        <begin position="301"/>
        <end position="360"/>
    </location>
</feature>
<dbReference type="GO" id="GO:0005524">
    <property type="term" value="F:ATP binding"/>
    <property type="evidence" value="ECO:0007669"/>
    <property type="project" value="UniProtKB-KW"/>
</dbReference>
<keyword evidence="1" id="KW-0547">Nucleotide-binding</keyword>
<keyword evidence="5" id="KW-0378">Hydrolase</keyword>
<dbReference type="Gene3D" id="1.10.8.60">
    <property type="match status" value="1"/>
</dbReference>
<dbReference type="CDD" id="cd00009">
    <property type="entry name" value="AAA"/>
    <property type="match status" value="1"/>
</dbReference>
<dbReference type="InterPro" id="IPR008824">
    <property type="entry name" value="RuvB-like_N"/>
</dbReference>
<dbReference type="GO" id="GO:0009378">
    <property type="term" value="F:four-way junction helicase activity"/>
    <property type="evidence" value="ECO:0007669"/>
    <property type="project" value="InterPro"/>
</dbReference>
<dbReference type="GO" id="GO:0006310">
    <property type="term" value="P:DNA recombination"/>
    <property type="evidence" value="ECO:0007669"/>
    <property type="project" value="InterPro"/>
</dbReference>
<dbReference type="Pfam" id="PF17864">
    <property type="entry name" value="AAA_lid_4"/>
    <property type="match status" value="1"/>
</dbReference>
<dbReference type="EMBL" id="CASHTH010002320">
    <property type="protein sequence ID" value="CAI8028219.1"/>
    <property type="molecule type" value="Genomic_DNA"/>
</dbReference>
<comment type="caution">
    <text evidence="5">The sequence shown here is derived from an EMBL/GenBank/DDBJ whole genome shotgun (WGS) entry which is preliminary data.</text>
</comment>
<reference evidence="5" key="1">
    <citation type="submission" date="2023-03" db="EMBL/GenBank/DDBJ databases">
        <authorList>
            <person name="Steffen K."/>
            <person name="Cardenas P."/>
        </authorList>
    </citation>
    <scope>NUCLEOTIDE SEQUENCE</scope>
</reference>
<feature type="compositionally biased region" description="Basic residues" evidence="3">
    <location>
        <begin position="327"/>
        <end position="337"/>
    </location>
</feature>
<dbReference type="SUPFAM" id="SSF52540">
    <property type="entry name" value="P-loop containing nucleoside triphosphate hydrolases"/>
    <property type="match status" value="1"/>
</dbReference>
<dbReference type="GO" id="GO:0003677">
    <property type="term" value="F:DNA binding"/>
    <property type="evidence" value="ECO:0007669"/>
    <property type="project" value="InterPro"/>
</dbReference>
<dbReference type="InterPro" id="IPR004605">
    <property type="entry name" value="DNA_helicase_Holl-junc_RuvB"/>
</dbReference>
<dbReference type="HAMAP" id="MF_00016">
    <property type="entry name" value="DNA_HJ_migration_RuvB"/>
    <property type="match status" value="1"/>
</dbReference>
<evidence type="ECO:0000259" key="4">
    <source>
        <dbReference type="SMART" id="SM00382"/>
    </source>
</evidence>
<keyword evidence="5" id="KW-0347">Helicase</keyword>
<dbReference type="NCBIfam" id="NF000868">
    <property type="entry name" value="PRK00080.1"/>
    <property type="match status" value="1"/>
</dbReference>
<dbReference type="PANTHER" id="PTHR42848">
    <property type="match status" value="1"/>
</dbReference>
<dbReference type="Gene3D" id="3.40.50.300">
    <property type="entry name" value="P-loop containing nucleotide triphosphate hydrolases"/>
    <property type="match status" value="1"/>
</dbReference>
<dbReference type="InterPro" id="IPR036388">
    <property type="entry name" value="WH-like_DNA-bd_sf"/>
</dbReference>
<evidence type="ECO:0000256" key="1">
    <source>
        <dbReference type="ARBA" id="ARBA00022741"/>
    </source>
</evidence>
<evidence type="ECO:0000256" key="2">
    <source>
        <dbReference type="ARBA" id="ARBA00022840"/>
    </source>
</evidence>
<dbReference type="PANTHER" id="PTHR42848:SF1">
    <property type="entry name" value="HOLLIDAY JUNCTION BRANCH MIGRATION COMPLEX SUBUNIT RUVB"/>
    <property type="match status" value="1"/>
</dbReference>
<accession>A0AA35SF00</accession>
<dbReference type="InterPro" id="IPR027417">
    <property type="entry name" value="P-loop_NTPase"/>
</dbReference>
<feature type="region of interest" description="Disordered" evidence="3">
    <location>
        <begin position="1"/>
        <end position="30"/>
    </location>
</feature>
<organism evidence="5 6">
    <name type="scientific">Geodia barretti</name>
    <name type="common">Barrett's horny sponge</name>
    <dbReference type="NCBI Taxonomy" id="519541"/>
    <lineage>
        <taxon>Eukaryota</taxon>
        <taxon>Metazoa</taxon>
        <taxon>Porifera</taxon>
        <taxon>Demospongiae</taxon>
        <taxon>Heteroscleromorpha</taxon>
        <taxon>Tetractinellida</taxon>
        <taxon>Astrophorina</taxon>
        <taxon>Geodiidae</taxon>
        <taxon>Geodia</taxon>
    </lineage>
</organism>
<evidence type="ECO:0000313" key="6">
    <source>
        <dbReference type="Proteomes" id="UP001174909"/>
    </source>
</evidence>
<dbReference type="Gene3D" id="1.10.10.10">
    <property type="entry name" value="Winged helix-like DNA-binding domain superfamily/Winged helix DNA-binding domain"/>
    <property type="match status" value="1"/>
</dbReference>
<dbReference type="GO" id="GO:0006281">
    <property type="term" value="P:DNA repair"/>
    <property type="evidence" value="ECO:0007669"/>
    <property type="project" value="InterPro"/>
</dbReference>
<proteinExistence type="inferred from homology"/>
<dbReference type="Proteomes" id="UP001174909">
    <property type="component" value="Unassembled WGS sequence"/>
</dbReference>
<gene>
    <name evidence="5" type="ORF">GBAR_LOCUS16102</name>
</gene>
<dbReference type="SMART" id="SM00382">
    <property type="entry name" value="AAA"/>
    <property type="match status" value="1"/>
</dbReference>
<dbReference type="AlphaFoldDB" id="A0AA35SF00"/>
<feature type="domain" description="AAA+ ATPase" evidence="4">
    <location>
        <begin position="64"/>
        <end position="195"/>
    </location>
</feature>
<dbReference type="InterPro" id="IPR003593">
    <property type="entry name" value="AAA+_ATPase"/>
</dbReference>
<dbReference type="Pfam" id="PF05496">
    <property type="entry name" value="RuvB_N"/>
    <property type="match status" value="1"/>
</dbReference>